<evidence type="ECO:0000256" key="34">
    <source>
        <dbReference type="ARBA" id="ARBA00049178"/>
    </source>
</evidence>
<evidence type="ECO:0000256" key="27">
    <source>
        <dbReference type="ARBA" id="ARBA00033178"/>
    </source>
</evidence>
<dbReference type="Pfam" id="PF02036">
    <property type="entry name" value="SCP2"/>
    <property type="match status" value="1"/>
</dbReference>
<dbReference type="EMBL" id="WIXP02000001">
    <property type="protein sequence ID" value="KAF6216394.1"/>
    <property type="molecule type" value="Genomic_DNA"/>
</dbReference>
<evidence type="ECO:0000256" key="14">
    <source>
        <dbReference type="ARBA" id="ARBA00023315"/>
    </source>
</evidence>
<evidence type="ECO:0000256" key="7">
    <source>
        <dbReference type="ARBA" id="ARBA00022490"/>
    </source>
</evidence>
<dbReference type="EC" id="2.3.1.16" evidence="16"/>
<feature type="domain" description="SCP2" evidence="40">
    <location>
        <begin position="433"/>
        <end position="531"/>
    </location>
</feature>
<evidence type="ECO:0000256" key="21">
    <source>
        <dbReference type="ARBA" id="ARBA00030531"/>
    </source>
</evidence>
<evidence type="ECO:0000256" key="32">
    <source>
        <dbReference type="ARBA" id="ARBA00048004"/>
    </source>
</evidence>
<evidence type="ECO:0000256" key="16">
    <source>
        <dbReference type="ARBA" id="ARBA00024073"/>
    </source>
</evidence>
<comment type="caution">
    <text evidence="42">The sequence shown here is derived from an EMBL/GenBank/DDBJ whole genome shotgun (WGS) entry which is preliminary data.</text>
</comment>
<keyword evidence="9" id="KW-0445">Lipid transport</keyword>
<keyword evidence="7" id="KW-0963">Cytoplasm</keyword>
<dbReference type="Gene3D" id="3.40.47.10">
    <property type="match status" value="1"/>
</dbReference>
<evidence type="ECO:0000256" key="36">
    <source>
        <dbReference type="ARBA" id="ARBA00049270"/>
    </source>
</evidence>
<dbReference type="Pfam" id="PF00108">
    <property type="entry name" value="Thiolase_N"/>
    <property type="match status" value="1"/>
</dbReference>
<evidence type="ECO:0000256" key="22">
    <source>
        <dbReference type="ARBA" id="ARBA00030851"/>
    </source>
</evidence>
<evidence type="ECO:0000256" key="37">
    <source>
        <dbReference type="ARBA" id="ARBA00049306"/>
    </source>
</evidence>
<dbReference type="FunFam" id="3.40.47.10:FF:000016">
    <property type="entry name" value="Non-specific lipid-transfer protein"/>
    <property type="match status" value="1"/>
</dbReference>
<dbReference type="GO" id="GO:0003988">
    <property type="term" value="F:acetyl-CoA C-acyltransferase activity"/>
    <property type="evidence" value="ECO:0007669"/>
    <property type="project" value="UniProtKB-EC"/>
</dbReference>
<evidence type="ECO:0000256" key="17">
    <source>
        <dbReference type="ARBA" id="ARBA00024471"/>
    </source>
</evidence>
<organism evidence="42 43">
    <name type="scientific">Apolygus lucorum</name>
    <name type="common">Small green plant bug</name>
    <name type="synonym">Lygocoris lucorum</name>
    <dbReference type="NCBI Taxonomy" id="248454"/>
    <lineage>
        <taxon>Eukaryota</taxon>
        <taxon>Metazoa</taxon>
        <taxon>Ecdysozoa</taxon>
        <taxon>Arthropoda</taxon>
        <taxon>Hexapoda</taxon>
        <taxon>Insecta</taxon>
        <taxon>Pterygota</taxon>
        <taxon>Neoptera</taxon>
        <taxon>Paraneoptera</taxon>
        <taxon>Hemiptera</taxon>
        <taxon>Heteroptera</taxon>
        <taxon>Panheteroptera</taxon>
        <taxon>Cimicomorpha</taxon>
        <taxon>Miridae</taxon>
        <taxon>Mirini</taxon>
        <taxon>Apolygus</taxon>
    </lineage>
</organism>
<evidence type="ECO:0000256" key="29">
    <source>
        <dbReference type="ARBA" id="ARBA00045994"/>
    </source>
</evidence>
<dbReference type="FunFam" id="3.30.1050.10:FF:000001">
    <property type="entry name" value="Putative Non-specific lipid-transfer protein"/>
    <property type="match status" value="1"/>
</dbReference>
<keyword evidence="8" id="KW-0808">Transferase</keyword>
<dbReference type="Pfam" id="PF22691">
    <property type="entry name" value="Thiolase_C_1"/>
    <property type="match status" value="1"/>
</dbReference>
<comment type="catalytic activity">
    <reaction evidence="36">
        <text>dodecanoyl-CoA + acetyl-CoA = 3-oxotetradecanoyl-CoA + CoA</text>
        <dbReference type="Rhea" id="RHEA:31091"/>
        <dbReference type="ChEBI" id="CHEBI:57287"/>
        <dbReference type="ChEBI" id="CHEBI:57288"/>
        <dbReference type="ChEBI" id="CHEBI:57375"/>
        <dbReference type="ChEBI" id="CHEBI:62543"/>
    </reaction>
    <physiologicalReaction direction="right-to-left" evidence="36">
        <dbReference type="Rhea" id="RHEA:31093"/>
    </physiologicalReaction>
</comment>
<evidence type="ECO:0000256" key="6">
    <source>
        <dbReference type="ARBA" id="ARBA00022448"/>
    </source>
</evidence>
<comment type="function">
    <text evidence="28">Mediates the transfer of all common phospholipids, cholesterol and gangliosides from the endoplasmic reticulum to the plasma membrane. May play a role in regulating steroidogenesis. Stimulates the microsomal conversion of 7-dehydrocholesterol to cholesterol. Also binds fatty acids and fatty acyl Coenzyme A (CoA) such as phytanoyl-CoA. Involved in the regulation phospholipid synthesis in endoplasmic reticulum enhancing the incorporation of exogenous fatty acid into glycerides. Seems to stimulate the rate-limiting step in phosphatidic acid formation mediated by GPAT3. Isoforms SCP2 and SCPx cooperate in peroxisomal oxidation of certain naturally occurring tetramethyl-branched fatty acyl-CoAs.</text>
</comment>
<evidence type="ECO:0000256" key="3">
    <source>
        <dbReference type="ARBA" id="ARBA00004496"/>
    </source>
</evidence>
<dbReference type="SUPFAM" id="SSF53901">
    <property type="entry name" value="Thiolase-like"/>
    <property type="match status" value="2"/>
</dbReference>
<evidence type="ECO:0000256" key="10">
    <source>
        <dbReference type="ARBA" id="ARBA00023098"/>
    </source>
</evidence>
<keyword evidence="43" id="KW-1185">Reference proteome</keyword>
<dbReference type="EC" id="2.3.1.176" evidence="4"/>
<evidence type="ECO:0000256" key="8">
    <source>
        <dbReference type="ARBA" id="ARBA00022679"/>
    </source>
</evidence>
<evidence type="ECO:0000313" key="43">
    <source>
        <dbReference type="Proteomes" id="UP000466442"/>
    </source>
</evidence>
<evidence type="ECO:0000256" key="19">
    <source>
        <dbReference type="ARBA" id="ARBA00024514"/>
    </source>
</evidence>
<evidence type="ECO:0000256" key="23">
    <source>
        <dbReference type="ARBA" id="ARBA00031275"/>
    </source>
</evidence>
<evidence type="ECO:0000256" key="12">
    <source>
        <dbReference type="ARBA" id="ARBA00023128"/>
    </source>
</evidence>
<evidence type="ECO:0000259" key="41">
    <source>
        <dbReference type="Pfam" id="PF22691"/>
    </source>
</evidence>
<reference evidence="42" key="1">
    <citation type="journal article" date="2021" name="Mol. Ecol. Resour.">
        <title>Apolygus lucorum genome provides insights into omnivorousness and mesophyll feeding.</title>
        <authorList>
            <person name="Liu Y."/>
            <person name="Liu H."/>
            <person name="Wang H."/>
            <person name="Huang T."/>
            <person name="Liu B."/>
            <person name="Yang B."/>
            <person name="Yin L."/>
            <person name="Li B."/>
            <person name="Zhang Y."/>
            <person name="Zhang S."/>
            <person name="Jiang F."/>
            <person name="Zhang X."/>
            <person name="Ren Y."/>
            <person name="Wang B."/>
            <person name="Wang S."/>
            <person name="Lu Y."/>
            <person name="Wu K."/>
            <person name="Fan W."/>
            <person name="Wang G."/>
        </authorList>
    </citation>
    <scope>NUCLEOTIDE SEQUENCE</scope>
    <source>
        <strain evidence="42">12Hb</strain>
    </source>
</reference>
<dbReference type="NCBIfam" id="NF006102">
    <property type="entry name" value="PRK08256.1"/>
    <property type="match status" value="1"/>
</dbReference>
<comment type="function">
    <text evidence="29">Plays a crucial role in the peroxisomal oxidation of branched-chain fatty acids. Catalyzes the last step of the peroxisomal beta-oxidation of branched chain fatty acids and the side chain of the bile acid intermediates di- and trihydroxycoprostanic acids (DHCA and THCA). Also active with medium and long straight chain 3-oxoacyl-CoAs. Stimulates the microsomal conversion of 7-dehydrocholesterol to cholesterol and transfers phosphatidylcholine and 7-dehydrocholesterol between membrances, in vitro. Isoforms SCP2 and SCPx cooperate in peroxisomal oxidation of certain naturally occurring tetramethyl-branched fatty acyl-CoAs.</text>
</comment>
<comment type="catalytic activity">
    <reaction evidence="19">
        <text>3-oxo-(9Z-octadecenoyl)-CoA + CoA = (7Z)-hexadecenoyl-CoA + acetyl-CoA</text>
        <dbReference type="Rhea" id="RHEA:47400"/>
        <dbReference type="ChEBI" id="CHEBI:57287"/>
        <dbReference type="ChEBI" id="CHEBI:57288"/>
        <dbReference type="ChEBI" id="CHEBI:87695"/>
        <dbReference type="ChEBI" id="CHEBI:87698"/>
    </reaction>
    <physiologicalReaction direction="left-to-right" evidence="19">
        <dbReference type="Rhea" id="RHEA:47401"/>
    </physiologicalReaction>
</comment>
<comment type="catalytic activity">
    <reaction evidence="30">
        <text>tetradecanoyl-CoA + acetyl-CoA = 3-oxohexadecanoyl-CoA + CoA</text>
        <dbReference type="Rhea" id="RHEA:18161"/>
        <dbReference type="ChEBI" id="CHEBI:57287"/>
        <dbReference type="ChEBI" id="CHEBI:57288"/>
        <dbReference type="ChEBI" id="CHEBI:57349"/>
        <dbReference type="ChEBI" id="CHEBI:57385"/>
        <dbReference type="EC" id="2.3.1.155"/>
    </reaction>
    <physiologicalReaction direction="right-to-left" evidence="30">
        <dbReference type="Rhea" id="RHEA:18163"/>
    </physiologicalReaction>
</comment>
<keyword evidence="11" id="KW-0446">Lipid-binding</keyword>
<dbReference type="GO" id="GO:0006869">
    <property type="term" value="P:lipid transport"/>
    <property type="evidence" value="ECO:0007669"/>
    <property type="project" value="UniProtKB-KW"/>
</dbReference>
<comment type="catalytic activity">
    <reaction evidence="37">
        <text>3-oxohexadecanedioyl-CoA + CoA = tetradecanedioyl-CoA + acetyl-CoA</text>
        <dbReference type="Rhea" id="RHEA:40343"/>
        <dbReference type="ChEBI" id="CHEBI:57287"/>
        <dbReference type="ChEBI" id="CHEBI:57288"/>
        <dbReference type="ChEBI" id="CHEBI:77081"/>
        <dbReference type="ChEBI" id="CHEBI:77084"/>
    </reaction>
    <physiologicalReaction direction="left-to-right" evidence="37">
        <dbReference type="Rhea" id="RHEA:40344"/>
    </physiologicalReaction>
</comment>
<dbReference type="PROSITE" id="PS00737">
    <property type="entry name" value="THIOLASE_2"/>
    <property type="match status" value="1"/>
</dbReference>
<dbReference type="SUPFAM" id="SSF55718">
    <property type="entry name" value="SCP-like"/>
    <property type="match status" value="1"/>
</dbReference>
<evidence type="ECO:0000256" key="20">
    <source>
        <dbReference type="ARBA" id="ARBA00029287"/>
    </source>
</evidence>
<evidence type="ECO:0000259" key="40">
    <source>
        <dbReference type="Pfam" id="PF02036"/>
    </source>
</evidence>
<keyword evidence="14" id="KW-0012">Acyltransferase</keyword>
<dbReference type="InterPro" id="IPR016039">
    <property type="entry name" value="Thiolase-like"/>
</dbReference>
<evidence type="ECO:0000256" key="33">
    <source>
        <dbReference type="ARBA" id="ARBA00048553"/>
    </source>
</evidence>
<dbReference type="PROSITE" id="PS00098">
    <property type="entry name" value="THIOLASE_1"/>
    <property type="match status" value="1"/>
</dbReference>
<evidence type="ECO:0000256" key="31">
    <source>
        <dbReference type="ARBA" id="ARBA00048001"/>
    </source>
</evidence>
<comment type="catalytic activity">
    <reaction evidence="33">
        <text>butanoyl-CoA + acetyl-CoA = 3-oxohexanoyl-CoA + CoA</text>
        <dbReference type="Rhea" id="RHEA:31111"/>
        <dbReference type="ChEBI" id="CHEBI:57287"/>
        <dbReference type="ChEBI" id="CHEBI:57288"/>
        <dbReference type="ChEBI" id="CHEBI:57371"/>
        <dbReference type="ChEBI" id="CHEBI:62418"/>
    </reaction>
    <physiologicalReaction direction="right-to-left" evidence="33">
        <dbReference type="Rhea" id="RHEA:31113"/>
    </physiologicalReaction>
</comment>
<sequence>MVNQKTKVYVVGVGMTKFYRPGKTDRDYPDLAKEAVEKALQDSGLTIDSIKSACVGYVYGDSTCGQRALYQMGMRGFPIYNVNNNCSTGSTALMLAKQILEAGQGDCVLALGFEKMERGSLTSKFFDRTNPMDKHIEALADMVEIDGSPLTAQLFGNAGKEHMEKYGSKEEHMAKIAYKNHKHSTNNPYSQFQEEYSVEDIISSPRVFGPLTKLQCCPTSDGAAAAILATEDFVIAHGLQESAVEILGMEMVTDLPSTFTEQSPMKLVGYDMTKTAAERLFSKTGLNVRDVDVVELHDCFSANELITYEALGLCEPGRAAEFIDSGNNTYGGRHVVNPSGGLISKGHPLGATGVAQCAELCWQLRGLAERRQVPNARLALQHNIGLGGAVVLGLYRHGFPERLHRSSGISVQLTSGVVDDPSMFKVSKAFDLLKKEMESDSENLIASVRGIYCFKVKNSQGKEGMWIINAKTGKGSITYNGKEKPDVTFTVNDEDISDLLTGKLNPQKAFFQGKLKIQGNMGLALKLTELQKKANSRIEALRSKL</sequence>
<evidence type="ECO:0000256" key="4">
    <source>
        <dbReference type="ARBA" id="ARBA00012352"/>
    </source>
</evidence>
<evidence type="ECO:0000256" key="30">
    <source>
        <dbReference type="ARBA" id="ARBA00047485"/>
    </source>
</evidence>
<dbReference type="CDD" id="cd00829">
    <property type="entry name" value="SCP-x_thiolase"/>
    <property type="match status" value="1"/>
</dbReference>
<dbReference type="InterPro" id="IPR036527">
    <property type="entry name" value="SCP2_sterol-bd_dom_sf"/>
</dbReference>
<gene>
    <name evidence="42" type="ORF">GE061_000736</name>
</gene>
<dbReference type="GO" id="GO:0008289">
    <property type="term" value="F:lipid binding"/>
    <property type="evidence" value="ECO:0007669"/>
    <property type="project" value="UniProtKB-KW"/>
</dbReference>
<evidence type="ECO:0000256" key="28">
    <source>
        <dbReference type="ARBA" id="ARBA00045738"/>
    </source>
</evidence>
<evidence type="ECO:0000256" key="15">
    <source>
        <dbReference type="ARBA" id="ARBA00024058"/>
    </source>
</evidence>
<protein>
    <recommendedName>
        <fullName evidence="5">Sterol carrier protein 2</fullName>
        <ecNumber evidence="15">2.3.1.155</ecNumber>
        <ecNumber evidence="16">2.3.1.16</ecNumber>
        <ecNumber evidence="4">2.3.1.176</ecNumber>
    </recommendedName>
    <alternativeName>
        <fullName evidence="25">Acetyl-CoA C-myristoyltransferase</fullName>
    </alternativeName>
    <alternativeName>
        <fullName evidence="22">Non-specific lipid-transfer protein</fullName>
    </alternativeName>
    <alternativeName>
        <fullName evidence="26">Propanoyl-CoA C-acyltransferase</fullName>
    </alternativeName>
    <alternativeName>
        <fullName evidence="21">SCP-2/3-oxoacyl-CoA thiolase</fullName>
    </alternativeName>
    <alternativeName>
        <fullName evidence="23">SCP-2/thiolase</fullName>
    </alternativeName>
    <alternativeName>
        <fullName evidence="24">SCP-chi</fullName>
    </alternativeName>
    <alternativeName>
        <fullName evidence="27">Sterol carrier protein X</fullName>
    </alternativeName>
</protein>
<dbReference type="PANTHER" id="PTHR42870:SF1">
    <property type="entry name" value="NON-SPECIFIC LIPID-TRANSFER PROTEIN-LIKE 2"/>
    <property type="match status" value="1"/>
</dbReference>
<comment type="subcellular location">
    <subcellularLocation>
        <location evidence="3">Cytoplasm</location>
    </subcellularLocation>
    <subcellularLocation>
        <location evidence="1">Mitochondrion</location>
    </subcellularLocation>
    <subcellularLocation>
        <location evidence="2">Peroxisome</location>
    </subcellularLocation>
</comment>
<feature type="domain" description="Thiolase C-terminal" evidence="41">
    <location>
        <begin position="270"/>
        <end position="385"/>
    </location>
</feature>
<comment type="catalytic activity">
    <reaction evidence="18">
        <text>choloyl-CoA + propanoyl-CoA = 3alpha,7alpha,12alpha-trihydroxy-24-oxo-5beta-cholestan-26-oyl-CoA + CoA</text>
        <dbReference type="Rhea" id="RHEA:16865"/>
        <dbReference type="ChEBI" id="CHEBI:57287"/>
        <dbReference type="ChEBI" id="CHEBI:57373"/>
        <dbReference type="ChEBI" id="CHEBI:57392"/>
        <dbReference type="ChEBI" id="CHEBI:58507"/>
        <dbReference type="EC" id="2.3.1.176"/>
    </reaction>
    <physiologicalReaction direction="right-to-left" evidence="18">
        <dbReference type="Rhea" id="RHEA:16867"/>
    </physiologicalReaction>
</comment>
<dbReference type="Proteomes" id="UP000466442">
    <property type="component" value="Linkage Group LG1"/>
</dbReference>
<keyword evidence="6" id="KW-0813">Transport</keyword>
<comment type="catalytic activity">
    <reaction evidence="20">
        <text>7-dehydrocholesterol(in) = 7-dehydrocholesterol(out)</text>
        <dbReference type="Rhea" id="RHEA:62960"/>
        <dbReference type="ChEBI" id="CHEBI:17759"/>
    </reaction>
</comment>
<dbReference type="InterPro" id="IPR020616">
    <property type="entry name" value="Thiolase_N"/>
</dbReference>
<keyword evidence="12" id="KW-0496">Mitochondrion</keyword>
<evidence type="ECO:0000256" key="26">
    <source>
        <dbReference type="ARBA" id="ARBA00032316"/>
    </source>
</evidence>
<comment type="catalytic activity">
    <reaction evidence="32">
        <text>decanoyl-CoA + acetyl-CoA = 3-oxododecanoyl-CoA + CoA</text>
        <dbReference type="Rhea" id="RHEA:31183"/>
        <dbReference type="ChEBI" id="CHEBI:57287"/>
        <dbReference type="ChEBI" id="CHEBI:57288"/>
        <dbReference type="ChEBI" id="CHEBI:61430"/>
        <dbReference type="ChEBI" id="CHEBI:62615"/>
    </reaction>
    <physiologicalReaction direction="right-to-left" evidence="32">
        <dbReference type="Rhea" id="RHEA:31185"/>
    </physiologicalReaction>
</comment>
<dbReference type="InterPro" id="IPR020613">
    <property type="entry name" value="Thiolase_CS"/>
</dbReference>
<comment type="catalytic activity">
    <reaction evidence="35">
        <text>hexadecanoyl-CoA + acetyl-CoA = 3-oxooctadecanoyl-CoA + CoA</text>
        <dbReference type="Rhea" id="RHEA:35279"/>
        <dbReference type="ChEBI" id="CHEBI:57287"/>
        <dbReference type="ChEBI" id="CHEBI:57288"/>
        <dbReference type="ChEBI" id="CHEBI:57379"/>
        <dbReference type="ChEBI" id="CHEBI:71407"/>
    </reaction>
    <physiologicalReaction direction="right-to-left" evidence="35">
        <dbReference type="Rhea" id="RHEA:35281"/>
    </physiologicalReaction>
</comment>
<evidence type="ECO:0000256" key="24">
    <source>
        <dbReference type="ARBA" id="ARBA00031346"/>
    </source>
</evidence>
<dbReference type="PANTHER" id="PTHR42870">
    <property type="entry name" value="ACETYL-COA C-ACETYLTRANSFERASE"/>
    <property type="match status" value="1"/>
</dbReference>
<evidence type="ECO:0000256" key="25">
    <source>
        <dbReference type="ARBA" id="ARBA00032093"/>
    </source>
</evidence>
<keyword evidence="13" id="KW-0576">Peroxisome</keyword>
<evidence type="ECO:0000256" key="1">
    <source>
        <dbReference type="ARBA" id="ARBA00004173"/>
    </source>
</evidence>
<evidence type="ECO:0000256" key="2">
    <source>
        <dbReference type="ARBA" id="ARBA00004275"/>
    </source>
</evidence>
<comment type="catalytic activity">
    <reaction evidence="31">
        <text>hexanoyl-CoA + acetyl-CoA = 3-oxooctanoyl-CoA + CoA</text>
        <dbReference type="Rhea" id="RHEA:31203"/>
        <dbReference type="ChEBI" id="CHEBI:57287"/>
        <dbReference type="ChEBI" id="CHEBI:57288"/>
        <dbReference type="ChEBI" id="CHEBI:62619"/>
        <dbReference type="ChEBI" id="CHEBI:62620"/>
    </reaction>
    <physiologicalReaction direction="right-to-left" evidence="31">
        <dbReference type="Rhea" id="RHEA:31205"/>
    </physiologicalReaction>
</comment>
<evidence type="ECO:0000256" key="18">
    <source>
        <dbReference type="ARBA" id="ARBA00024509"/>
    </source>
</evidence>
<dbReference type="OrthoDB" id="542135at2759"/>
<dbReference type="GO" id="GO:0006629">
    <property type="term" value="P:lipid metabolic process"/>
    <property type="evidence" value="ECO:0007669"/>
    <property type="project" value="UniProtKB-KW"/>
</dbReference>
<accession>A0A8S9Y6D1</accession>
<comment type="catalytic activity">
    <reaction evidence="17">
        <text>propanoyl-CoA + tetradecanoyl-CoA = 3-oxo-2-methylhexadecanoyl-CoA + CoA</text>
        <dbReference type="Rhea" id="RHEA:46344"/>
        <dbReference type="ChEBI" id="CHEBI:57287"/>
        <dbReference type="ChEBI" id="CHEBI:57385"/>
        <dbReference type="ChEBI" id="CHEBI:57392"/>
        <dbReference type="ChEBI" id="CHEBI:86042"/>
    </reaction>
    <physiologicalReaction direction="right-to-left" evidence="17">
        <dbReference type="Rhea" id="RHEA:46346"/>
    </physiologicalReaction>
</comment>
<comment type="catalytic activity">
    <reaction evidence="38">
        <text>octanoyl-CoA + acetyl-CoA = 3-oxodecanoyl-CoA + CoA</text>
        <dbReference type="Rhea" id="RHEA:31087"/>
        <dbReference type="ChEBI" id="CHEBI:57287"/>
        <dbReference type="ChEBI" id="CHEBI:57288"/>
        <dbReference type="ChEBI" id="CHEBI:57386"/>
        <dbReference type="ChEBI" id="CHEBI:62548"/>
    </reaction>
    <physiologicalReaction direction="right-to-left" evidence="38">
        <dbReference type="Rhea" id="RHEA:31089"/>
    </physiologicalReaction>
</comment>
<comment type="catalytic activity">
    <reaction evidence="34">
        <text>an acyl-CoA + acetyl-CoA = a 3-oxoacyl-CoA + CoA</text>
        <dbReference type="Rhea" id="RHEA:21564"/>
        <dbReference type="ChEBI" id="CHEBI:57287"/>
        <dbReference type="ChEBI" id="CHEBI:57288"/>
        <dbReference type="ChEBI" id="CHEBI:58342"/>
        <dbReference type="ChEBI" id="CHEBI:90726"/>
        <dbReference type="EC" id="2.3.1.16"/>
    </reaction>
    <physiologicalReaction direction="right-to-left" evidence="34">
        <dbReference type="Rhea" id="RHEA:21566"/>
    </physiologicalReaction>
</comment>
<dbReference type="InterPro" id="IPR055140">
    <property type="entry name" value="Thiolase_C_2"/>
</dbReference>
<dbReference type="GO" id="GO:0050633">
    <property type="term" value="F:acetyl-CoA C-myristoyltransferase activity"/>
    <property type="evidence" value="ECO:0007669"/>
    <property type="project" value="UniProtKB-EC"/>
</dbReference>
<feature type="domain" description="Thiolase N-terminal" evidence="39">
    <location>
        <begin position="8"/>
        <end position="232"/>
    </location>
</feature>
<evidence type="ECO:0000256" key="9">
    <source>
        <dbReference type="ARBA" id="ARBA00023055"/>
    </source>
</evidence>
<dbReference type="Gene3D" id="3.30.1050.10">
    <property type="entry name" value="SCP2 sterol-binding domain"/>
    <property type="match status" value="1"/>
</dbReference>
<evidence type="ECO:0000256" key="38">
    <source>
        <dbReference type="ARBA" id="ARBA00049542"/>
    </source>
</evidence>
<evidence type="ECO:0000256" key="35">
    <source>
        <dbReference type="ARBA" id="ARBA00049268"/>
    </source>
</evidence>
<evidence type="ECO:0000313" key="42">
    <source>
        <dbReference type="EMBL" id="KAF6216394.1"/>
    </source>
</evidence>
<name>A0A8S9Y6D1_APOLU</name>
<dbReference type="EC" id="2.3.1.155" evidence="15"/>
<evidence type="ECO:0000256" key="5">
    <source>
        <dbReference type="ARBA" id="ARBA00014545"/>
    </source>
</evidence>
<dbReference type="AlphaFoldDB" id="A0A8S9Y6D1"/>
<dbReference type="InterPro" id="IPR020615">
    <property type="entry name" value="Thiolase_acyl_enz_int_AS"/>
</dbReference>
<keyword evidence="10" id="KW-0443">Lipid metabolism</keyword>
<dbReference type="InterPro" id="IPR003033">
    <property type="entry name" value="SCP2_sterol-bd_dom"/>
</dbReference>
<evidence type="ECO:0000256" key="13">
    <source>
        <dbReference type="ARBA" id="ARBA00023140"/>
    </source>
</evidence>
<dbReference type="GO" id="GO:0005777">
    <property type="term" value="C:peroxisome"/>
    <property type="evidence" value="ECO:0007669"/>
    <property type="project" value="UniProtKB-SubCell"/>
</dbReference>
<evidence type="ECO:0000259" key="39">
    <source>
        <dbReference type="Pfam" id="PF00108"/>
    </source>
</evidence>
<proteinExistence type="predicted"/>
<evidence type="ECO:0000256" key="11">
    <source>
        <dbReference type="ARBA" id="ARBA00023121"/>
    </source>
</evidence>
<dbReference type="GO" id="GO:0005739">
    <property type="term" value="C:mitochondrion"/>
    <property type="evidence" value="ECO:0007669"/>
    <property type="project" value="UniProtKB-SubCell"/>
</dbReference>